<dbReference type="InterPro" id="IPR014710">
    <property type="entry name" value="RmlC-like_jellyroll"/>
</dbReference>
<dbReference type="EMBL" id="JNVN01000357">
    <property type="protein sequence ID" value="KHJ35536.1"/>
    <property type="molecule type" value="Genomic_DNA"/>
</dbReference>
<dbReference type="SUPFAM" id="SSF51182">
    <property type="entry name" value="RmlC-like cupins"/>
    <property type="match status" value="1"/>
</dbReference>
<dbReference type="InterPro" id="IPR006045">
    <property type="entry name" value="Cupin_1"/>
</dbReference>
<dbReference type="PANTHER" id="PTHR36440">
    <property type="entry name" value="PUTATIVE (AFU_ORTHOLOGUE AFUA_8G07350)-RELATED"/>
    <property type="match status" value="1"/>
</dbReference>
<evidence type="ECO:0000313" key="3">
    <source>
        <dbReference type="EMBL" id="KHJ35536.1"/>
    </source>
</evidence>
<dbReference type="InterPro" id="IPR011051">
    <property type="entry name" value="RmlC_Cupin_sf"/>
</dbReference>
<sequence>MTTTKKALNSITGVRNDAQDKNSTGRAHQQYTKEKPVTFVCAGDKDLEIINVGPATIQILEDGSHTDNRFGAVSVTLAPNTPGPIPMWHRMNDTTFYITKGRLRFFISSSAPSSCLNTSCISESKEKPFRIVKAGDYIVVPPCAIHNFDNPFDEEAAFLNTFTPAYYIDAIRLIAKKTQKAVDEGRFPLDPEEQLEVMRRWATFPPPVN</sequence>
<feature type="compositionally biased region" description="Polar residues" evidence="1">
    <location>
        <begin position="1"/>
        <end position="13"/>
    </location>
</feature>
<dbReference type="Gene3D" id="2.60.120.10">
    <property type="entry name" value="Jelly Rolls"/>
    <property type="match status" value="1"/>
</dbReference>
<dbReference type="CDD" id="cd02208">
    <property type="entry name" value="cupin_RmlC-like"/>
    <property type="match status" value="1"/>
</dbReference>
<keyword evidence="4" id="KW-1185">Reference proteome</keyword>
<evidence type="ECO:0000259" key="2">
    <source>
        <dbReference type="Pfam" id="PF00190"/>
    </source>
</evidence>
<dbReference type="InterPro" id="IPR053146">
    <property type="entry name" value="QDO-like"/>
</dbReference>
<reference evidence="3 4" key="1">
    <citation type="journal article" date="2014" name="BMC Genomics">
        <title>Adaptive genomic structural variation in the grape powdery mildew pathogen, Erysiphe necator.</title>
        <authorList>
            <person name="Jones L."/>
            <person name="Riaz S."/>
            <person name="Morales-Cruz A."/>
            <person name="Amrine K.C."/>
            <person name="McGuire B."/>
            <person name="Gubler W.D."/>
            <person name="Walker M.A."/>
            <person name="Cantu D."/>
        </authorList>
    </citation>
    <scope>NUCLEOTIDE SEQUENCE [LARGE SCALE GENOMIC DNA]</scope>
    <source>
        <strain evidence="4">c</strain>
    </source>
</reference>
<name>A0A0B1PF44_UNCNE</name>
<protein>
    <submittedName>
        <fullName evidence="3">Putative cupin domain-containing protein</fullName>
    </submittedName>
</protein>
<proteinExistence type="predicted"/>
<dbReference type="Proteomes" id="UP000030854">
    <property type="component" value="Unassembled WGS sequence"/>
</dbReference>
<evidence type="ECO:0000256" key="1">
    <source>
        <dbReference type="SAM" id="MobiDB-lite"/>
    </source>
</evidence>
<dbReference type="PANTHER" id="PTHR36440:SF1">
    <property type="entry name" value="PUTATIVE (AFU_ORTHOLOGUE AFUA_8G07350)-RELATED"/>
    <property type="match status" value="1"/>
</dbReference>
<feature type="region of interest" description="Disordered" evidence="1">
    <location>
        <begin position="1"/>
        <end position="29"/>
    </location>
</feature>
<gene>
    <name evidence="3" type="ORF">EV44_g0712</name>
</gene>
<dbReference type="AlphaFoldDB" id="A0A0B1PF44"/>
<dbReference type="HOGENOM" id="CLU_103066_0_0_1"/>
<accession>A0A0B1PF44</accession>
<dbReference type="Pfam" id="PF00190">
    <property type="entry name" value="Cupin_1"/>
    <property type="match status" value="1"/>
</dbReference>
<feature type="domain" description="Cupin type-1" evidence="2">
    <location>
        <begin position="86"/>
        <end position="166"/>
    </location>
</feature>
<organism evidence="3 4">
    <name type="scientific">Uncinula necator</name>
    <name type="common">Grape powdery mildew</name>
    <dbReference type="NCBI Taxonomy" id="52586"/>
    <lineage>
        <taxon>Eukaryota</taxon>
        <taxon>Fungi</taxon>
        <taxon>Dikarya</taxon>
        <taxon>Ascomycota</taxon>
        <taxon>Pezizomycotina</taxon>
        <taxon>Leotiomycetes</taxon>
        <taxon>Erysiphales</taxon>
        <taxon>Erysiphaceae</taxon>
        <taxon>Erysiphe</taxon>
    </lineage>
</organism>
<comment type="caution">
    <text evidence="3">The sequence shown here is derived from an EMBL/GenBank/DDBJ whole genome shotgun (WGS) entry which is preliminary data.</text>
</comment>
<evidence type="ECO:0000313" key="4">
    <source>
        <dbReference type="Proteomes" id="UP000030854"/>
    </source>
</evidence>
<dbReference type="STRING" id="52586.A0A0B1PF44"/>